<feature type="region of interest" description="Disordered" evidence="1">
    <location>
        <begin position="486"/>
        <end position="685"/>
    </location>
</feature>
<dbReference type="EMBL" id="JARKIB010000270">
    <property type="protein sequence ID" value="KAJ7717998.1"/>
    <property type="molecule type" value="Genomic_DNA"/>
</dbReference>
<keyword evidence="3" id="KW-1185">Reference proteome</keyword>
<evidence type="ECO:0000256" key="1">
    <source>
        <dbReference type="SAM" id="MobiDB-lite"/>
    </source>
</evidence>
<gene>
    <name evidence="2" type="ORF">B0H16DRAFT_1740310</name>
</gene>
<sequence>MSSRKPSTRKTRSQDAKASPSTPSTIKIKVPAPGSARRPSTPAPSPAPRGQSTLALDSTSRLPSTGLPPLSILPKLGLDDYEQPFYPGLENYPWPSDLIFDTVELQEAAPFAMDKATAKSFYFLLHPAIGHLVPFIRRQIHVEANSKAVQRALFSKALPIFETYYVNHQRTGRSQLLGGVVHRLCELAAPLGGSLAPRVRSLLQPGRFDKPAKVPINFDLPIYGATPPHRLHFETYPYSPEERAAIAPFCVEPFVRIFTLLRFPQAVNEDTEARFLPHIACAMEYFTLWANGRPKDAPLAPIQQRLCFSLRKCIENLTQDRQTKRWLKVIPEGGKVPFPTNGYSLSRTVYPPRPAGYEGPSNVHPMFEGEPDGCCLNAEDLLETDPYVPPIATLPDSSPSAGPSKEKHATEKQTPTRYARKSRSFSEIPLNLSIPASAPATPTPASVPATPVSAAKPALFSSPPEKIFSSGSEDEVFPFKATVEEMEGQEDIVPGSPLDFDVEMPVFDEELNIPSPPTPTPKGKEAIKFGPPKRKRVEDGDQNVDPPRSNASAGGNSTAPKVTPVSSPERPLKRPRQTLEVVIQRDPALHAHAVRSSTAALDSEPNSSPSPSPSPSPGPRTRARTKIASNKTLKGSKLKKKKSSKRRTASPGFDANFPPPVRPHRGEQRGKLTTKTAREPPPNSYTNVVDAIRRGMSSLVRLLHSLSLFYS</sequence>
<proteinExistence type="predicted"/>
<feature type="compositionally biased region" description="Acidic residues" evidence="1">
    <location>
        <begin position="500"/>
        <end position="511"/>
    </location>
</feature>
<feature type="compositionally biased region" description="Basic residues" evidence="1">
    <location>
        <begin position="634"/>
        <end position="648"/>
    </location>
</feature>
<dbReference type="Proteomes" id="UP001215598">
    <property type="component" value="Unassembled WGS sequence"/>
</dbReference>
<feature type="region of interest" description="Disordered" evidence="1">
    <location>
        <begin position="1"/>
        <end position="66"/>
    </location>
</feature>
<feature type="compositionally biased region" description="Pro residues" evidence="1">
    <location>
        <begin position="608"/>
        <end position="618"/>
    </location>
</feature>
<feature type="region of interest" description="Disordered" evidence="1">
    <location>
        <begin position="390"/>
        <end position="424"/>
    </location>
</feature>
<feature type="compositionally biased region" description="Basic residues" evidence="1">
    <location>
        <begin position="1"/>
        <end position="11"/>
    </location>
</feature>
<reference evidence="2" key="1">
    <citation type="submission" date="2023-03" db="EMBL/GenBank/DDBJ databases">
        <title>Massive genome expansion in bonnet fungi (Mycena s.s.) driven by repeated elements and novel gene families across ecological guilds.</title>
        <authorList>
            <consortium name="Lawrence Berkeley National Laboratory"/>
            <person name="Harder C.B."/>
            <person name="Miyauchi S."/>
            <person name="Viragh M."/>
            <person name="Kuo A."/>
            <person name="Thoen E."/>
            <person name="Andreopoulos B."/>
            <person name="Lu D."/>
            <person name="Skrede I."/>
            <person name="Drula E."/>
            <person name="Henrissat B."/>
            <person name="Morin E."/>
            <person name="Kohler A."/>
            <person name="Barry K."/>
            <person name="LaButti K."/>
            <person name="Morin E."/>
            <person name="Salamov A."/>
            <person name="Lipzen A."/>
            <person name="Mereny Z."/>
            <person name="Hegedus B."/>
            <person name="Baldrian P."/>
            <person name="Stursova M."/>
            <person name="Weitz H."/>
            <person name="Taylor A."/>
            <person name="Grigoriev I.V."/>
            <person name="Nagy L.G."/>
            <person name="Martin F."/>
            <person name="Kauserud H."/>
        </authorList>
    </citation>
    <scope>NUCLEOTIDE SEQUENCE</scope>
    <source>
        <strain evidence="2">CBHHK182m</strain>
    </source>
</reference>
<name>A0AAD7HD43_9AGAR</name>
<dbReference type="AlphaFoldDB" id="A0AAD7HD43"/>
<organism evidence="2 3">
    <name type="scientific">Mycena metata</name>
    <dbReference type="NCBI Taxonomy" id="1033252"/>
    <lineage>
        <taxon>Eukaryota</taxon>
        <taxon>Fungi</taxon>
        <taxon>Dikarya</taxon>
        <taxon>Basidiomycota</taxon>
        <taxon>Agaricomycotina</taxon>
        <taxon>Agaricomycetes</taxon>
        <taxon>Agaricomycetidae</taxon>
        <taxon>Agaricales</taxon>
        <taxon>Marasmiineae</taxon>
        <taxon>Mycenaceae</taxon>
        <taxon>Mycena</taxon>
    </lineage>
</organism>
<comment type="caution">
    <text evidence="2">The sequence shown here is derived from an EMBL/GenBank/DDBJ whole genome shotgun (WGS) entry which is preliminary data.</text>
</comment>
<accession>A0AAD7HD43</accession>
<feature type="compositionally biased region" description="Low complexity" evidence="1">
    <location>
        <begin position="31"/>
        <end position="40"/>
    </location>
</feature>
<feature type="compositionally biased region" description="Polar residues" evidence="1">
    <location>
        <begin position="51"/>
        <end position="63"/>
    </location>
</feature>
<protein>
    <submittedName>
        <fullName evidence="2">Uncharacterized protein</fullName>
    </submittedName>
</protein>
<evidence type="ECO:0000313" key="2">
    <source>
        <dbReference type="EMBL" id="KAJ7717998.1"/>
    </source>
</evidence>
<evidence type="ECO:0000313" key="3">
    <source>
        <dbReference type="Proteomes" id="UP001215598"/>
    </source>
</evidence>
<feature type="compositionally biased region" description="Polar residues" evidence="1">
    <location>
        <begin position="549"/>
        <end position="566"/>
    </location>
</feature>